<keyword evidence="3" id="KW-1003">Cell membrane</keyword>
<accession>A0A2A9CVE4</accession>
<evidence type="ECO:0000259" key="9">
    <source>
        <dbReference type="PROSITE" id="PS50928"/>
    </source>
</evidence>
<dbReference type="InterPro" id="IPR000515">
    <property type="entry name" value="MetI-like"/>
</dbReference>
<dbReference type="InterPro" id="IPR043429">
    <property type="entry name" value="ArtM/GltK/GlnP/TcyL/YhdX-like"/>
</dbReference>
<organism evidence="10 11">
    <name type="scientific">Propionicimonas paludicola</name>
    <dbReference type="NCBI Taxonomy" id="185243"/>
    <lineage>
        <taxon>Bacteria</taxon>
        <taxon>Bacillati</taxon>
        <taxon>Actinomycetota</taxon>
        <taxon>Actinomycetes</taxon>
        <taxon>Propionibacteriales</taxon>
        <taxon>Nocardioidaceae</taxon>
        <taxon>Propionicimonas</taxon>
    </lineage>
</organism>
<keyword evidence="2 8" id="KW-0813">Transport</keyword>
<comment type="similarity">
    <text evidence="8">Belongs to the binding-protein-dependent transport system permease family.</text>
</comment>
<evidence type="ECO:0000256" key="7">
    <source>
        <dbReference type="ARBA" id="ARBA00023136"/>
    </source>
</evidence>
<dbReference type="EMBL" id="PDJC01000001">
    <property type="protein sequence ID" value="PFG17600.1"/>
    <property type="molecule type" value="Genomic_DNA"/>
</dbReference>
<evidence type="ECO:0000256" key="8">
    <source>
        <dbReference type="RuleBase" id="RU363032"/>
    </source>
</evidence>
<keyword evidence="5" id="KW-0029">Amino-acid transport</keyword>
<dbReference type="GO" id="GO:0043190">
    <property type="term" value="C:ATP-binding cassette (ABC) transporter complex"/>
    <property type="evidence" value="ECO:0007669"/>
    <property type="project" value="InterPro"/>
</dbReference>
<reference evidence="10 11" key="1">
    <citation type="submission" date="2017-10" db="EMBL/GenBank/DDBJ databases">
        <title>Sequencing the genomes of 1000 actinobacteria strains.</title>
        <authorList>
            <person name="Klenk H.-P."/>
        </authorList>
    </citation>
    <scope>NUCLEOTIDE SEQUENCE [LARGE SCALE GENOMIC DNA]</scope>
    <source>
        <strain evidence="10 11">DSM 15597</strain>
    </source>
</reference>
<dbReference type="PANTHER" id="PTHR30614">
    <property type="entry name" value="MEMBRANE COMPONENT OF AMINO ACID ABC TRANSPORTER"/>
    <property type="match status" value="1"/>
</dbReference>
<dbReference type="InterPro" id="IPR010065">
    <property type="entry name" value="AA_ABC_transptr_permease_3TM"/>
</dbReference>
<protein>
    <submittedName>
        <fullName evidence="10">Polar amino acid transport system permease protein</fullName>
    </submittedName>
</protein>
<proteinExistence type="inferred from homology"/>
<evidence type="ECO:0000313" key="11">
    <source>
        <dbReference type="Proteomes" id="UP000226079"/>
    </source>
</evidence>
<feature type="transmembrane region" description="Helical" evidence="8">
    <location>
        <begin position="247"/>
        <end position="267"/>
    </location>
</feature>
<dbReference type="PROSITE" id="PS50928">
    <property type="entry name" value="ABC_TM1"/>
    <property type="match status" value="1"/>
</dbReference>
<keyword evidence="4 8" id="KW-0812">Transmembrane</keyword>
<keyword evidence="11" id="KW-1185">Reference proteome</keyword>
<sequence>MANPAHLQALPITPLRHPWRWVGIAVIALLIATVGHSLVTNERFEWNVVFEYLFSKPILSGLAMTIALTAAAMVIGLALGVILAAMRVSQSQIFRSTSSAYIWFFRGTPILVQLVFWYNLGYLYPEFSIGLPFAEPWFSTNINDIITPLTAALLGLSLNEGAYLAEIVRAGILAVPPGQAEAASSLGMTRFQAFRKIVLPQAMRIIIPPTGNETIGMLKTTSMVSVIALADLMYAAQSIYSRTFQTIPLLICASIWYLLLTSLLSFGQGFIERHFGRGDQGASARRSPFRFVRTTSEIAS</sequence>
<evidence type="ECO:0000256" key="5">
    <source>
        <dbReference type="ARBA" id="ARBA00022970"/>
    </source>
</evidence>
<keyword evidence="6 8" id="KW-1133">Transmembrane helix</keyword>
<feature type="transmembrane region" description="Helical" evidence="8">
    <location>
        <begin position="59"/>
        <end position="88"/>
    </location>
</feature>
<dbReference type="InterPro" id="IPR035906">
    <property type="entry name" value="MetI-like_sf"/>
</dbReference>
<dbReference type="OrthoDB" id="92598at2"/>
<name>A0A2A9CVE4_9ACTN</name>
<evidence type="ECO:0000256" key="3">
    <source>
        <dbReference type="ARBA" id="ARBA00022475"/>
    </source>
</evidence>
<dbReference type="SUPFAM" id="SSF161098">
    <property type="entry name" value="MetI-like"/>
    <property type="match status" value="1"/>
</dbReference>
<dbReference type="PANTHER" id="PTHR30614:SF0">
    <property type="entry name" value="L-CYSTINE TRANSPORT SYSTEM PERMEASE PROTEIN TCYL"/>
    <property type="match status" value="1"/>
</dbReference>
<comment type="caution">
    <text evidence="10">The sequence shown here is derived from an EMBL/GenBank/DDBJ whole genome shotgun (WGS) entry which is preliminary data.</text>
</comment>
<dbReference type="CDD" id="cd06261">
    <property type="entry name" value="TM_PBP2"/>
    <property type="match status" value="1"/>
</dbReference>
<feature type="domain" description="ABC transmembrane type-1" evidence="9">
    <location>
        <begin position="62"/>
        <end position="268"/>
    </location>
</feature>
<dbReference type="Gene3D" id="1.10.3720.10">
    <property type="entry name" value="MetI-like"/>
    <property type="match status" value="1"/>
</dbReference>
<evidence type="ECO:0000256" key="4">
    <source>
        <dbReference type="ARBA" id="ARBA00022692"/>
    </source>
</evidence>
<comment type="subcellular location">
    <subcellularLocation>
        <location evidence="1 8">Cell membrane</location>
        <topology evidence="1 8">Multi-pass membrane protein</topology>
    </subcellularLocation>
</comment>
<dbReference type="Proteomes" id="UP000226079">
    <property type="component" value="Unassembled WGS sequence"/>
</dbReference>
<dbReference type="Pfam" id="PF00528">
    <property type="entry name" value="BPD_transp_1"/>
    <property type="match status" value="1"/>
</dbReference>
<evidence type="ECO:0000256" key="1">
    <source>
        <dbReference type="ARBA" id="ARBA00004651"/>
    </source>
</evidence>
<evidence type="ECO:0000313" key="10">
    <source>
        <dbReference type="EMBL" id="PFG17600.1"/>
    </source>
</evidence>
<dbReference type="GO" id="GO:0022857">
    <property type="term" value="F:transmembrane transporter activity"/>
    <property type="evidence" value="ECO:0007669"/>
    <property type="project" value="InterPro"/>
</dbReference>
<keyword evidence="7 8" id="KW-0472">Membrane</keyword>
<feature type="transmembrane region" description="Helical" evidence="8">
    <location>
        <begin position="100"/>
        <end position="118"/>
    </location>
</feature>
<evidence type="ECO:0000256" key="6">
    <source>
        <dbReference type="ARBA" id="ARBA00022989"/>
    </source>
</evidence>
<evidence type="ECO:0000256" key="2">
    <source>
        <dbReference type="ARBA" id="ARBA00022448"/>
    </source>
</evidence>
<dbReference type="AlphaFoldDB" id="A0A2A9CVE4"/>
<feature type="transmembrane region" description="Helical" evidence="8">
    <location>
        <begin position="21"/>
        <end position="39"/>
    </location>
</feature>
<dbReference type="GO" id="GO:0006865">
    <property type="term" value="P:amino acid transport"/>
    <property type="evidence" value="ECO:0007669"/>
    <property type="project" value="UniProtKB-KW"/>
</dbReference>
<dbReference type="FunFam" id="1.10.3720.10:FF:000006">
    <property type="entry name" value="Glutamate/aspartate ABC transporter, permease protein GltK"/>
    <property type="match status" value="1"/>
</dbReference>
<gene>
    <name evidence="10" type="ORF">ATK74_2173</name>
</gene>
<dbReference type="NCBIfam" id="TIGR01726">
    <property type="entry name" value="HEQRo_perm_3TM"/>
    <property type="match status" value="1"/>
</dbReference>